<accession>A0A6V8LVD1</accession>
<dbReference type="InterPro" id="IPR017900">
    <property type="entry name" value="4Fe4S_Fe_S_CS"/>
</dbReference>
<evidence type="ECO:0000256" key="2">
    <source>
        <dbReference type="ARBA" id="ARBA00022723"/>
    </source>
</evidence>
<sequence>MSLYYIKTDAKRCISCKACEVHCKSKNRVPLGARLGQLVSVGPVNKAGKPRIMSLFMPCFHCEEPWCVSACPTGAMTRREKDGIVFVQTKLCVGCKACIIACPWNVPQWDEASGKAIKCDFCRDRLDAGKNPACVTGCCAHALEFVRPNVASRSVRASWGEKLLKHQLEEGGL</sequence>
<evidence type="ECO:0000259" key="5">
    <source>
        <dbReference type="PROSITE" id="PS51379"/>
    </source>
</evidence>
<dbReference type="InterPro" id="IPR017896">
    <property type="entry name" value="4Fe4S_Fe-S-bd"/>
</dbReference>
<keyword evidence="7" id="KW-1185">Reference proteome</keyword>
<dbReference type="Gene3D" id="3.30.70.20">
    <property type="match status" value="2"/>
</dbReference>
<reference evidence="6 7" key="1">
    <citation type="submission" date="2020-04" db="EMBL/GenBank/DDBJ databases">
        <authorList>
            <consortium name="Desulfovibrio sp. FSS-1 genome sequencing consortium"/>
            <person name="Shimoshige H."/>
            <person name="Kobayashi H."/>
            <person name="Maekawa T."/>
        </authorList>
    </citation>
    <scope>NUCLEOTIDE SEQUENCE [LARGE SCALE GENOMIC DNA]</scope>
    <source>
        <strain evidence="6 7">SIID29052-01</strain>
    </source>
</reference>
<dbReference type="PANTHER" id="PTHR43177:SF3">
    <property type="entry name" value="PROTEIN NRFC HOMOLOG"/>
    <property type="match status" value="1"/>
</dbReference>
<name>A0A6V8LVD1_9BACT</name>
<keyword evidence="1" id="KW-0004">4Fe-4S</keyword>
<dbReference type="GO" id="GO:0051539">
    <property type="term" value="F:4 iron, 4 sulfur cluster binding"/>
    <property type="evidence" value="ECO:0007669"/>
    <property type="project" value="UniProtKB-KW"/>
</dbReference>
<dbReference type="GO" id="GO:0046872">
    <property type="term" value="F:metal ion binding"/>
    <property type="evidence" value="ECO:0007669"/>
    <property type="project" value="UniProtKB-KW"/>
</dbReference>
<evidence type="ECO:0000256" key="1">
    <source>
        <dbReference type="ARBA" id="ARBA00022485"/>
    </source>
</evidence>
<dbReference type="AlphaFoldDB" id="A0A6V8LVD1"/>
<dbReference type="Pfam" id="PF13247">
    <property type="entry name" value="Fer4_11"/>
    <property type="match status" value="1"/>
</dbReference>
<proteinExistence type="predicted"/>
<dbReference type="Proteomes" id="UP000494245">
    <property type="component" value="Unassembled WGS sequence"/>
</dbReference>
<feature type="domain" description="4Fe-4S ferredoxin-type" evidence="5">
    <location>
        <begin position="48"/>
        <end position="81"/>
    </location>
</feature>
<evidence type="ECO:0000256" key="4">
    <source>
        <dbReference type="ARBA" id="ARBA00023014"/>
    </source>
</evidence>
<dbReference type="PANTHER" id="PTHR43177">
    <property type="entry name" value="PROTEIN NRFC"/>
    <property type="match status" value="1"/>
</dbReference>
<dbReference type="PROSITE" id="PS51379">
    <property type="entry name" value="4FE4S_FER_2"/>
    <property type="match status" value="3"/>
</dbReference>
<keyword evidence="3" id="KW-0408">Iron</keyword>
<keyword evidence="4" id="KW-0411">Iron-sulfur</keyword>
<comment type="caution">
    <text evidence="6">The sequence shown here is derived from an EMBL/GenBank/DDBJ whole genome shotgun (WGS) entry which is preliminary data.</text>
</comment>
<evidence type="ECO:0000256" key="3">
    <source>
        <dbReference type="ARBA" id="ARBA00023004"/>
    </source>
</evidence>
<dbReference type="PROSITE" id="PS00198">
    <property type="entry name" value="4FE4S_FER_1"/>
    <property type="match status" value="1"/>
</dbReference>
<reference evidence="6 7" key="2">
    <citation type="submission" date="2020-05" db="EMBL/GenBank/DDBJ databases">
        <title>Draft genome sequence of Desulfovibrio sp. strainFSS-1.</title>
        <authorList>
            <person name="Shimoshige H."/>
            <person name="Kobayashi H."/>
            <person name="Maekawa T."/>
        </authorList>
    </citation>
    <scope>NUCLEOTIDE SEQUENCE [LARGE SCALE GENOMIC DNA]</scope>
    <source>
        <strain evidence="6 7">SIID29052-01</strain>
    </source>
</reference>
<dbReference type="CDD" id="cd10553">
    <property type="entry name" value="PhsB_like"/>
    <property type="match status" value="1"/>
</dbReference>
<dbReference type="SUPFAM" id="SSF54862">
    <property type="entry name" value="4Fe-4S ferredoxins"/>
    <property type="match status" value="1"/>
</dbReference>
<gene>
    <name evidence="6" type="primary">dmsB_2</name>
    <name evidence="6" type="ORF">NNJEOMEG_01898</name>
</gene>
<dbReference type="RefSeq" id="WP_173083769.1">
    <property type="nucleotide sequence ID" value="NZ_BLTE01000008.1"/>
</dbReference>
<dbReference type="InterPro" id="IPR050954">
    <property type="entry name" value="ET_IronSulfur_Cluster-Binding"/>
</dbReference>
<feature type="domain" description="4Fe-4S ferredoxin-type" evidence="5">
    <location>
        <begin position="4"/>
        <end position="34"/>
    </location>
</feature>
<feature type="domain" description="4Fe-4S ferredoxin-type" evidence="5">
    <location>
        <begin position="83"/>
        <end position="112"/>
    </location>
</feature>
<evidence type="ECO:0000313" key="6">
    <source>
        <dbReference type="EMBL" id="GFK94059.1"/>
    </source>
</evidence>
<protein>
    <submittedName>
        <fullName evidence="6">Anaerobic dimethyl sulfoxide reductase chain B</fullName>
    </submittedName>
</protein>
<evidence type="ECO:0000313" key="7">
    <source>
        <dbReference type="Proteomes" id="UP000494245"/>
    </source>
</evidence>
<keyword evidence="2" id="KW-0479">Metal-binding</keyword>
<dbReference type="EMBL" id="BLTE01000008">
    <property type="protein sequence ID" value="GFK94059.1"/>
    <property type="molecule type" value="Genomic_DNA"/>
</dbReference>
<organism evidence="6 7">
    <name type="scientific">Fundidesulfovibrio magnetotacticus</name>
    <dbReference type="NCBI Taxonomy" id="2730080"/>
    <lineage>
        <taxon>Bacteria</taxon>
        <taxon>Pseudomonadati</taxon>
        <taxon>Thermodesulfobacteriota</taxon>
        <taxon>Desulfovibrionia</taxon>
        <taxon>Desulfovibrionales</taxon>
        <taxon>Desulfovibrionaceae</taxon>
        <taxon>Fundidesulfovibrio</taxon>
    </lineage>
</organism>